<comment type="caution">
    <text evidence="2">The sequence shown here is derived from an EMBL/GenBank/DDBJ whole genome shotgun (WGS) entry which is preliminary data.</text>
</comment>
<keyword evidence="1" id="KW-0472">Membrane</keyword>
<accession>A0AAN5I639</accession>
<dbReference type="EMBL" id="BTRK01000005">
    <property type="protein sequence ID" value="GMR52919.1"/>
    <property type="molecule type" value="Genomic_DNA"/>
</dbReference>
<gene>
    <name evidence="2" type="ORF">PMAYCL1PPCAC_23114</name>
</gene>
<evidence type="ECO:0000256" key="1">
    <source>
        <dbReference type="SAM" id="Phobius"/>
    </source>
</evidence>
<organism evidence="2 3">
    <name type="scientific">Pristionchus mayeri</name>
    <dbReference type="NCBI Taxonomy" id="1317129"/>
    <lineage>
        <taxon>Eukaryota</taxon>
        <taxon>Metazoa</taxon>
        <taxon>Ecdysozoa</taxon>
        <taxon>Nematoda</taxon>
        <taxon>Chromadorea</taxon>
        <taxon>Rhabditida</taxon>
        <taxon>Rhabditina</taxon>
        <taxon>Diplogasteromorpha</taxon>
        <taxon>Diplogasteroidea</taxon>
        <taxon>Neodiplogasteridae</taxon>
        <taxon>Pristionchus</taxon>
    </lineage>
</organism>
<keyword evidence="1" id="KW-0812">Transmembrane</keyword>
<keyword evidence="3" id="KW-1185">Reference proteome</keyword>
<evidence type="ECO:0000313" key="3">
    <source>
        <dbReference type="Proteomes" id="UP001328107"/>
    </source>
</evidence>
<keyword evidence="1" id="KW-1133">Transmembrane helix</keyword>
<protein>
    <submittedName>
        <fullName evidence="2">Uncharacterized protein</fullName>
    </submittedName>
</protein>
<name>A0AAN5I639_9BILA</name>
<feature type="transmembrane region" description="Helical" evidence="1">
    <location>
        <begin position="20"/>
        <end position="44"/>
    </location>
</feature>
<feature type="non-terminal residue" evidence="2">
    <location>
        <position position="143"/>
    </location>
</feature>
<feature type="non-terminal residue" evidence="2">
    <location>
        <position position="1"/>
    </location>
</feature>
<dbReference type="AlphaFoldDB" id="A0AAN5I639"/>
<reference evidence="3" key="1">
    <citation type="submission" date="2022-10" db="EMBL/GenBank/DDBJ databases">
        <title>Genome assembly of Pristionchus species.</title>
        <authorList>
            <person name="Yoshida K."/>
            <person name="Sommer R.J."/>
        </authorList>
    </citation>
    <scope>NUCLEOTIDE SEQUENCE [LARGE SCALE GENOMIC DNA]</scope>
    <source>
        <strain evidence="3">RS5460</strain>
    </source>
</reference>
<proteinExistence type="predicted"/>
<sequence>FFFARSASFSSLLVPGVLGVFGVVGAVRVFLTLPGGAPIFLLFLPSHSSLSSFSSSSSARSIHSTPFFSSCLSLSSSFISSSSSSSSFPSSSSFISHDSLSISVSPTDFIGLTCSFSFSFPKSGVISSAGSGAELLSDIPQYP</sequence>
<evidence type="ECO:0000313" key="2">
    <source>
        <dbReference type="EMBL" id="GMR52919.1"/>
    </source>
</evidence>
<dbReference type="Proteomes" id="UP001328107">
    <property type="component" value="Unassembled WGS sequence"/>
</dbReference>